<dbReference type="EMBL" id="UOFZ01000187">
    <property type="protein sequence ID" value="VAX14652.1"/>
    <property type="molecule type" value="Genomic_DNA"/>
</dbReference>
<reference evidence="2" key="1">
    <citation type="submission" date="2018-06" db="EMBL/GenBank/DDBJ databases">
        <authorList>
            <person name="Zhirakovskaya E."/>
        </authorList>
    </citation>
    <scope>NUCLEOTIDE SEQUENCE</scope>
</reference>
<protein>
    <submittedName>
        <fullName evidence="2">Uncharacterized protein</fullName>
    </submittedName>
</protein>
<evidence type="ECO:0000256" key="1">
    <source>
        <dbReference type="SAM" id="Phobius"/>
    </source>
</evidence>
<sequence>MSGLNSVQRGFFVRMGVLGGILAGGLILRLVIEGSIAGIETSTDMNIFSWLGMLSGLAFSLATPVMAVVTLRYGRRHEAAIREHAKLSRLLTVYRILFWLTFICILLMVVFVLWLGTHIGPVR</sequence>
<proteinExistence type="predicted"/>
<name>A0A3B1BEV7_9ZZZZ</name>
<keyword evidence="1" id="KW-0812">Transmembrane</keyword>
<gene>
    <name evidence="2" type="ORF">MNBD_GAMMA24-2621</name>
</gene>
<keyword evidence="1" id="KW-0472">Membrane</keyword>
<feature type="transmembrane region" description="Helical" evidence="1">
    <location>
        <begin position="12"/>
        <end position="32"/>
    </location>
</feature>
<organism evidence="2">
    <name type="scientific">hydrothermal vent metagenome</name>
    <dbReference type="NCBI Taxonomy" id="652676"/>
    <lineage>
        <taxon>unclassified sequences</taxon>
        <taxon>metagenomes</taxon>
        <taxon>ecological metagenomes</taxon>
    </lineage>
</organism>
<dbReference type="AlphaFoldDB" id="A0A3B1BEV7"/>
<accession>A0A3B1BEV7</accession>
<feature type="transmembrane region" description="Helical" evidence="1">
    <location>
        <begin position="47"/>
        <end position="71"/>
    </location>
</feature>
<feature type="transmembrane region" description="Helical" evidence="1">
    <location>
        <begin position="92"/>
        <end position="115"/>
    </location>
</feature>
<keyword evidence="1" id="KW-1133">Transmembrane helix</keyword>
<evidence type="ECO:0000313" key="2">
    <source>
        <dbReference type="EMBL" id="VAX14652.1"/>
    </source>
</evidence>